<dbReference type="OrthoDB" id="2142040at2759"/>
<protein>
    <recommendedName>
        <fullName evidence="2">VWFA domain-containing protein</fullName>
    </recommendedName>
</protein>
<evidence type="ECO:0000313" key="4">
    <source>
        <dbReference type="Proteomes" id="UP000799324"/>
    </source>
</evidence>
<dbReference type="SMART" id="SM00327">
    <property type="entry name" value="VWA"/>
    <property type="match status" value="1"/>
</dbReference>
<evidence type="ECO:0000259" key="2">
    <source>
        <dbReference type="PROSITE" id="PS50234"/>
    </source>
</evidence>
<dbReference type="Proteomes" id="UP000799324">
    <property type="component" value="Unassembled WGS sequence"/>
</dbReference>
<sequence>MPGGKKSNSPIDGIKRLISGRKPSRSGSSPTAASSTSSGGFLAAPQHEHAYTSPSSPTRRPDRPGLNAFSTPSNEPPPAYSLTAHSAKSPDVPAARMSFGGAQNIVAQTADDHYHFLTQIDTVFLIDDSGSMAGRSWPETAKALATITPICTSRDADGIDIYFLNAPDRDEHHNIKDAEQVSRIFDRVQPSGGTPTGRRLRNIIRPYLTKLETDGEDRTKPINIIVITDGVPTDDVEQEIITIAKKLDKLEAPSSQLGIQMLQVGREPDARKHLKQLDDDISAREDIRDIVDTVPFSGSQNEELTADGILKVVLGSVVRRLDRNSTEIHQRR</sequence>
<organism evidence="3 4">
    <name type="scientific">Lophiostoma macrostomum CBS 122681</name>
    <dbReference type="NCBI Taxonomy" id="1314788"/>
    <lineage>
        <taxon>Eukaryota</taxon>
        <taxon>Fungi</taxon>
        <taxon>Dikarya</taxon>
        <taxon>Ascomycota</taxon>
        <taxon>Pezizomycotina</taxon>
        <taxon>Dothideomycetes</taxon>
        <taxon>Pleosporomycetidae</taxon>
        <taxon>Pleosporales</taxon>
        <taxon>Lophiostomataceae</taxon>
        <taxon>Lophiostoma</taxon>
    </lineage>
</organism>
<feature type="region of interest" description="Disordered" evidence="1">
    <location>
        <begin position="1"/>
        <end position="88"/>
    </location>
</feature>
<dbReference type="Pfam" id="PF00092">
    <property type="entry name" value="VWA"/>
    <property type="match status" value="1"/>
</dbReference>
<evidence type="ECO:0000313" key="3">
    <source>
        <dbReference type="EMBL" id="KAF2660038.1"/>
    </source>
</evidence>
<dbReference type="AlphaFoldDB" id="A0A6A6TM98"/>
<proteinExistence type="predicted"/>
<dbReference type="PROSITE" id="PS50234">
    <property type="entry name" value="VWFA"/>
    <property type="match status" value="1"/>
</dbReference>
<feature type="compositionally biased region" description="Polar residues" evidence="1">
    <location>
        <begin position="1"/>
        <end position="10"/>
    </location>
</feature>
<dbReference type="PANTHER" id="PTHR34706">
    <property type="entry name" value="SLR1338 PROTEIN"/>
    <property type="match status" value="1"/>
</dbReference>
<dbReference type="SUPFAM" id="SSF53300">
    <property type="entry name" value="vWA-like"/>
    <property type="match status" value="1"/>
</dbReference>
<dbReference type="EMBL" id="MU004302">
    <property type="protein sequence ID" value="KAF2660038.1"/>
    <property type="molecule type" value="Genomic_DNA"/>
</dbReference>
<dbReference type="InterPro" id="IPR002035">
    <property type="entry name" value="VWF_A"/>
</dbReference>
<feature type="compositionally biased region" description="Low complexity" evidence="1">
    <location>
        <begin position="25"/>
        <end position="39"/>
    </location>
</feature>
<feature type="domain" description="VWFA" evidence="2">
    <location>
        <begin position="121"/>
        <end position="313"/>
    </location>
</feature>
<dbReference type="InterPro" id="IPR036465">
    <property type="entry name" value="vWFA_dom_sf"/>
</dbReference>
<evidence type="ECO:0000256" key="1">
    <source>
        <dbReference type="SAM" id="MobiDB-lite"/>
    </source>
</evidence>
<accession>A0A6A6TM98</accession>
<dbReference type="PANTHER" id="PTHR34706:SF1">
    <property type="entry name" value="VWFA DOMAIN-CONTAINING PROTEIN"/>
    <property type="match status" value="1"/>
</dbReference>
<gene>
    <name evidence="3" type="ORF">K491DRAFT_701856</name>
</gene>
<keyword evidence="4" id="KW-1185">Reference proteome</keyword>
<dbReference type="Gene3D" id="3.40.50.410">
    <property type="entry name" value="von Willebrand factor, type A domain"/>
    <property type="match status" value="1"/>
</dbReference>
<name>A0A6A6TM98_9PLEO</name>
<reference evidence="3" key="1">
    <citation type="journal article" date="2020" name="Stud. Mycol.">
        <title>101 Dothideomycetes genomes: a test case for predicting lifestyles and emergence of pathogens.</title>
        <authorList>
            <person name="Haridas S."/>
            <person name="Albert R."/>
            <person name="Binder M."/>
            <person name="Bloem J."/>
            <person name="Labutti K."/>
            <person name="Salamov A."/>
            <person name="Andreopoulos B."/>
            <person name="Baker S."/>
            <person name="Barry K."/>
            <person name="Bills G."/>
            <person name="Bluhm B."/>
            <person name="Cannon C."/>
            <person name="Castanera R."/>
            <person name="Culley D."/>
            <person name="Daum C."/>
            <person name="Ezra D."/>
            <person name="Gonzalez J."/>
            <person name="Henrissat B."/>
            <person name="Kuo A."/>
            <person name="Liang C."/>
            <person name="Lipzen A."/>
            <person name="Lutzoni F."/>
            <person name="Magnuson J."/>
            <person name="Mondo S."/>
            <person name="Nolan M."/>
            <person name="Ohm R."/>
            <person name="Pangilinan J."/>
            <person name="Park H.-J."/>
            <person name="Ramirez L."/>
            <person name="Alfaro M."/>
            <person name="Sun H."/>
            <person name="Tritt A."/>
            <person name="Yoshinaga Y."/>
            <person name="Zwiers L.-H."/>
            <person name="Turgeon B."/>
            <person name="Goodwin S."/>
            <person name="Spatafora J."/>
            <person name="Crous P."/>
            <person name="Grigoriev I."/>
        </authorList>
    </citation>
    <scope>NUCLEOTIDE SEQUENCE</scope>
    <source>
        <strain evidence="3">CBS 122681</strain>
    </source>
</reference>